<evidence type="ECO:0000313" key="8">
    <source>
        <dbReference type="EMBL" id="MDT0330937.1"/>
    </source>
</evidence>
<keyword evidence="9" id="KW-1185">Reference proteome</keyword>
<comment type="caution">
    <text evidence="8">The sequence shown here is derived from an EMBL/GenBank/DDBJ whole genome shotgun (WGS) entry which is preliminary data.</text>
</comment>
<gene>
    <name evidence="8" type="ORF">RM479_21165</name>
</gene>
<dbReference type="EMBL" id="JAVREP010000017">
    <property type="protein sequence ID" value="MDT0330937.1"/>
    <property type="molecule type" value="Genomic_DNA"/>
</dbReference>
<keyword evidence="4 6" id="KW-1133">Transmembrane helix</keyword>
<dbReference type="Pfam" id="PF00482">
    <property type="entry name" value="T2SSF"/>
    <property type="match status" value="1"/>
</dbReference>
<evidence type="ECO:0000256" key="2">
    <source>
        <dbReference type="ARBA" id="ARBA00022475"/>
    </source>
</evidence>
<dbReference type="RefSeq" id="WP_311513519.1">
    <property type="nucleotide sequence ID" value="NZ_JAVREP010000017.1"/>
</dbReference>
<dbReference type="PANTHER" id="PTHR35007:SF4">
    <property type="entry name" value="CONSERVED TRANSMEMBRANE PROTEIN-RELATED"/>
    <property type="match status" value="1"/>
</dbReference>
<keyword evidence="3 6" id="KW-0812">Transmembrane</keyword>
<feature type="transmembrane region" description="Helical" evidence="6">
    <location>
        <begin position="166"/>
        <end position="184"/>
    </location>
</feature>
<evidence type="ECO:0000259" key="7">
    <source>
        <dbReference type="Pfam" id="PF00482"/>
    </source>
</evidence>
<dbReference type="PANTHER" id="PTHR35007">
    <property type="entry name" value="INTEGRAL MEMBRANE PROTEIN-RELATED"/>
    <property type="match status" value="1"/>
</dbReference>
<organism evidence="8 9">
    <name type="scientific">Nocardiopsis lambiniae</name>
    <dbReference type="NCBI Taxonomy" id="3075539"/>
    <lineage>
        <taxon>Bacteria</taxon>
        <taxon>Bacillati</taxon>
        <taxon>Actinomycetota</taxon>
        <taxon>Actinomycetes</taxon>
        <taxon>Streptosporangiales</taxon>
        <taxon>Nocardiopsidaceae</taxon>
        <taxon>Nocardiopsis</taxon>
    </lineage>
</organism>
<accession>A0ABU2ME85</accession>
<evidence type="ECO:0000256" key="1">
    <source>
        <dbReference type="ARBA" id="ARBA00004651"/>
    </source>
</evidence>
<evidence type="ECO:0000313" key="9">
    <source>
        <dbReference type="Proteomes" id="UP001183390"/>
    </source>
</evidence>
<dbReference type="Proteomes" id="UP001183390">
    <property type="component" value="Unassembled WGS sequence"/>
</dbReference>
<feature type="domain" description="Type II secretion system protein GspF" evidence="7">
    <location>
        <begin position="102"/>
        <end position="179"/>
    </location>
</feature>
<feature type="transmembrane region" description="Helical" evidence="6">
    <location>
        <begin position="196"/>
        <end position="216"/>
    </location>
</feature>
<keyword evidence="5 6" id="KW-0472">Membrane</keyword>
<keyword evidence="2" id="KW-1003">Cell membrane</keyword>
<comment type="subcellular location">
    <subcellularLocation>
        <location evidence="1">Cell membrane</location>
        <topology evidence="1">Multi-pass membrane protein</topology>
    </subcellularLocation>
</comment>
<dbReference type="InterPro" id="IPR018076">
    <property type="entry name" value="T2SS_GspF_dom"/>
</dbReference>
<proteinExistence type="predicted"/>
<protein>
    <submittedName>
        <fullName evidence="8">Type II secretion system F family protein</fullName>
    </submittedName>
</protein>
<evidence type="ECO:0000256" key="5">
    <source>
        <dbReference type="ARBA" id="ARBA00023136"/>
    </source>
</evidence>
<evidence type="ECO:0000256" key="3">
    <source>
        <dbReference type="ARBA" id="ARBA00022692"/>
    </source>
</evidence>
<evidence type="ECO:0000256" key="6">
    <source>
        <dbReference type="SAM" id="Phobius"/>
    </source>
</evidence>
<sequence length="224" mass="23104">MTVVWVCAVGLVALGVLADSGPGGWVPVMDRGPSVARAVARARALWTGPTRGREQRHEVITLCRVFAAELRAGRPPEDALRTGLAAAGPGMIGAFGGEPGPEALREAAEADPDLRALAYLAVCWEVATDTGAGLAEVVDALAAELTEQEELRAEIAARTSGPRTTAVILGVLPLVGLLMSAGLGGAPLTFLFTTPLGVLCLVSGVLLNLLGLWWTLRLVRAAVG</sequence>
<name>A0ABU2ME85_9ACTN</name>
<reference evidence="9" key="1">
    <citation type="submission" date="2023-07" db="EMBL/GenBank/DDBJ databases">
        <title>30 novel species of actinomycetes from the DSMZ collection.</title>
        <authorList>
            <person name="Nouioui I."/>
        </authorList>
    </citation>
    <scope>NUCLEOTIDE SEQUENCE [LARGE SCALE GENOMIC DNA]</scope>
    <source>
        <strain evidence="9">DSM 44743</strain>
    </source>
</reference>
<evidence type="ECO:0000256" key="4">
    <source>
        <dbReference type="ARBA" id="ARBA00022989"/>
    </source>
</evidence>